<organism evidence="1 2">
    <name type="scientific">Sporolactobacillus inulinus CASD</name>
    <dbReference type="NCBI Taxonomy" id="1069536"/>
    <lineage>
        <taxon>Bacteria</taxon>
        <taxon>Bacillati</taxon>
        <taxon>Bacillota</taxon>
        <taxon>Bacilli</taxon>
        <taxon>Bacillales</taxon>
        <taxon>Sporolactobacillaceae</taxon>
        <taxon>Sporolactobacillus</taxon>
    </lineage>
</organism>
<gene>
    <name evidence="1" type="ORF">SINU_11445</name>
</gene>
<keyword evidence="2" id="KW-1185">Reference proteome</keyword>
<dbReference type="EMBL" id="AFVQ02000160">
    <property type="protein sequence ID" value="KLI01812.1"/>
    <property type="molecule type" value="Genomic_DNA"/>
</dbReference>
<evidence type="ECO:0000313" key="1">
    <source>
        <dbReference type="EMBL" id="KLI01812.1"/>
    </source>
</evidence>
<comment type="caution">
    <text evidence="1">The sequence shown here is derived from an EMBL/GenBank/DDBJ whole genome shotgun (WGS) entry which is preliminary data.</text>
</comment>
<dbReference type="AlphaFoldDB" id="A0A0U1QM30"/>
<evidence type="ECO:0000313" key="2">
    <source>
        <dbReference type="Proteomes" id="UP000035553"/>
    </source>
</evidence>
<protein>
    <submittedName>
        <fullName evidence="1">Uncharacterized protein</fullName>
    </submittedName>
</protein>
<proteinExistence type="predicted"/>
<accession>A0A0U1QM30</accession>
<dbReference type="STRING" id="1069536.SINU_11445"/>
<sequence>MYLKVHDRDILLFEKMIDVADSVNNNQLGKNLDLLITKHFSENKDFYSEIELELDRIYEKNEMVYTGKMSKFL</sequence>
<reference evidence="1 2" key="1">
    <citation type="journal article" date="2011" name="J. Bacteriol.">
        <title>Draft genome sequence of Sporolactobacillus inulinus strain CASD, an efficient D-lactic acid-producing bacterium with high-concentration lactate tolerance capability.</title>
        <authorList>
            <person name="Yu B."/>
            <person name="Su F."/>
            <person name="Wang L."/>
            <person name="Xu K."/>
            <person name="Zhao B."/>
            <person name="Xu P."/>
        </authorList>
    </citation>
    <scope>NUCLEOTIDE SEQUENCE [LARGE SCALE GENOMIC DNA]</scope>
    <source>
        <strain evidence="1 2">CASD</strain>
    </source>
</reference>
<name>A0A0U1QM30_9BACL</name>
<dbReference type="Proteomes" id="UP000035553">
    <property type="component" value="Unassembled WGS sequence"/>
</dbReference>